<accession>A0A7U0GBE5</accession>
<reference evidence="1 2" key="1">
    <citation type="submission" date="2020-12" db="EMBL/GenBank/DDBJ databases">
        <title>Genomic characterization of four novel bacteriophages infecting Klebsiella pneumoniae.</title>
        <authorList>
            <person name="Estrada Bonilla B."/>
            <person name="Costa A.R."/>
            <person name="van Rossum T."/>
            <person name="Hagedoorn S."/>
            <person name="Wallinga H."/>
            <person name="Xiao M."/>
            <person name="Song W."/>
            <person name="Haas P.-J."/>
            <person name="Nobrega F.L."/>
            <person name="Brouns S.J.J."/>
        </authorList>
    </citation>
    <scope>NUCLEOTIDE SEQUENCE [LARGE SCALE GENOMIC DNA]</scope>
</reference>
<keyword evidence="2" id="KW-1185">Reference proteome</keyword>
<evidence type="ECO:0000313" key="2">
    <source>
        <dbReference type="Proteomes" id="UP000596381"/>
    </source>
</evidence>
<sequence>MFGEKIIDRETLLEKIAVIEALIETSVKNQNVIFSELLHTAILEIQDPLGDYFQYTEYNLMTDERVTVPLIAYDKDKKDLSLIFKLAPVFSILREMVETQIPEEVDEKLLRETILKKASDAKELLIDVADSAIFDNSPRQFKFIYLDVMKLFYSVSTLRIGSEMVKKHLKEIFLQYTISANYEDILDSNEQLPAPVDLYKDLRVVENILTKYPEFD</sequence>
<organism evidence="1 2">
    <name type="scientific">Klebsiella phage vB_KpM_FBKp24</name>
    <dbReference type="NCBI Taxonomy" id="2801834"/>
    <lineage>
        <taxon>Viruses</taxon>
        <taxon>Duplodnaviria</taxon>
        <taxon>Heunggongvirae</taxon>
        <taxon>Uroviricota</taxon>
        <taxon>Caudoviricetes</taxon>
        <taxon>Chimalliviridae</taxon>
        <taxon>Maaswegvirus</taxon>
        <taxon>Maaswegvirus Kp24</taxon>
    </lineage>
</organism>
<name>A0A7U0GBE5_9CAUD</name>
<dbReference type="Proteomes" id="UP000596381">
    <property type="component" value="Segment"/>
</dbReference>
<gene>
    <name evidence="1" type="ORF">vBKpMFBKp24_319</name>
</gene>
<proteinExistence type="predicted"/>
<dbReference type="EMBL" id="MW394391">
    <property type="protein sequence ID" value="QQV92119.1"/>
    <property type="molecule type" value="Genomic_DNA"/>
</dbReference>
<protein>
    <submittedName>
        <fullName evidence="1">Uncharacterized protein</fullName>
    </submittedName>
</protein>
<evidence type="ECO:0000313" key="1">
    <source>
        <dbReference type="EMBL" id="QQV92119.1"/>
    </source>
</evidence>